<proteinExistence type="predicted"/>
<dbReference type="InterPro" id="IPR009057">
    <property type="entry name" value="Homeodomain-like_sf"/>
</dbReference>
<dbReference type="RefSeq" id="WP_197004041.1">
    <property type="nucleotide sequence ID" value="NZ_BONS01000022.1"/>
</dbReference>
<evidence type="ECO:0000313" key="5">
    <source>
        <dbReference type="Proteomes" id="UP000622552"/>
    </source>
</evidence>
<dbReference type="SUPFAM" id="SSF46689">
    <property type="entry name" value="Homeodomain-like"/>
    <property type="match status" value="1"/>
</dbReference>
<keyword evidence="5" id="KW-1185">Reference proteome</keyword>
<dbReference type="PROSITE" id="PS50977">
    <property type="entry name" value="HTH_TETR_2"/>
    <property type="match status" value="1"/>
</dbReference>
<dbReference type="Gene3D" id="1.10.357.10">
    <property type="entry name" value="Tetracycline Repressor, domain 2"/>
    <property type="match status" value="1"/>
</dbReference>
<feature type="domain" description="HTH tetR-type" evidence="3">
    <location>
        <begin position="1"/>
        <end position="59"/>
    </location>
</feature>
<feature type="DNA-binding region" description="H-T-H motif" evidence="2">
    <location>
        <begin position="22"/>
        <end position="41"/>
    </location>
</feature>
<keyword evidence="1 2" id="KW-0238">DNA-binding</keyword>
<reference evidence="4" key="1">
    <citation type="submission" date="2020-11" db="EMBL/GenBank/DDBJ databases">
        <title>Sequencing the genomes of 1000 actinobacteria strains.</title>
        <authorList>
            <person name="Klenk H.-P."/>
        </authorList>
    </citation>
    <scope>NUCLEOTIDE SEQUENCE</scope>
    <source>
        <strain evidence="4">DSM 45356</strain>
    </source>
</reference>
<protein>
    <submittedName>
        <fullName evidence="4">AcrR family transcriptional regulator</fullName>
    </submittedName>
</protein>
<dbReference type="GO" id="GO:0003677">
    <property type="term" value="F:DNA binding"/>
    <property type="evidence" value="ECO:0007669"/>
    <property type="project" value="UniProtKB-UniRule"/>
</dbReference>
<evidence type="ECO:0000259" key="3">
    <source>
        <dbReference type="PROSITE" id="PS50977"/>
    </source>
</evidence>
<evidence type="ECO:0000256" key="2">
    <source>
        <dbReference type="PROSITE-ProRule" id="PRU00335"/>
    </source>
</evidence>
<accession>A0A8J7GGC3</accession>
<organism evidence="4 5">
    <name type="scientific">Longispora fulva</name>
    <dbReference type="NCBI Taxonomy" id="619741"/>
    <lineage>
        <taxon>Bacteria</taxon>
        <taxon>Bacillati</taxon>
        <taxon>Actinomycetota</taxon>
        <taxon>Actinomycetes</taxon>
        <taxon>Micromonosporales</taxon>
        <taxon>Micromonosporaceae</taxon>
        <taxon>Longispora</taxon>
    </lineage>
</organism>
<dbReference type="Proteomes" id="UP000622552">
    <property type="component" value="Unassembled WGS sequence"/>
</dbReference>
<comment type="caution">
    <text evidence="4">The sequence shown here is derived from an EMBL/GenBank/DDBJ whole genome shotgun (WGS) entry which is preliminary data.</text>
</comment>
<dbReference type="InterPro" id="IPR001647">
    <property type="entry name" value="HTH_TetR"/>
</dbReference>
<name>A0A8J7GGC3_9ACTN</name>
<evidence type="ECO:0000256" key="1">
    <source>
        <dbReference type="ARBA" id="ARBA00023125"/>
    </source>
</evidence>
<evidence type="ECO:0000313" key="4">
    <source>
        <dbReference type="EMBL" id="MBG6137140.1"/>
    </source>
</evidence>
<dbReference type="AlphaFoldDB" id="A0A8J7GGC3"/>
<gene>
    <name evidence="4" type="ORF">IW245_003334</name>
</gene>
<dbReference type="Gene3D" id="1.10.10.60">
    <property type="entry name" value="Homeodomain-like"/>
    <property type="match status" value="1"/>
</dbReference>
<dbReference type="EMBL" id="JADOUF010000001">
    <property type="protein sequence ID" value="MBG6137140.1"/>
    <property type="molecule type" value="Genomic_DNA"/>
</dbReference>
<dbReference type="Pfam" id="PF00440">
    <property type="entry name" value="TetR_N"/>
    <property type="match status" value="1"/>
</dbReference>
<sequence>MNRALFDVAVTLLEKHGWEALNLDRIAEAAGVSRATVWRHGVTRTSVEGELRRQLAEDYRTLLWPVLTMPGTGADRLAAALDALCAVCDRHLALLAHSEMFLHDAPLVDDAGAEVNLLAPFVRILEDGTADGSLGPVAEPWPYAVVLFTSVTLPYVHVRVRHAEYGWTAERARAFVLGLVADGYRPRPRPLAP</sequence>